<feature type="domain" description="EGF-like" evidence="11">
    <location>
        <begin position="1143"/>
        <end position="1184"/>
    </location>
</feature>
<dbReference type="InterPro" id="IPR013783">
    <property type="entry name" value="Ig-like_fold"/>
</dbReference>
<evidence type="ECO:0000256" key="4">
    <source>
        <dbReference type="ARBA" id="ARBA00022737"/>
    </source>
</evidence>
<feature type="domain" description="PKD/Chitinase" evidence="10">
    <location>
        <begin position="567"/>
        <end position="655"/>
    </location>
</feature>
<dbReference type="OrthoDB" id="536372at2759"/>
<evidence type="ECO:0000256" key="6">
    <source>
        <dbReference type="ARBA" id="ARBA00023136"/>
    </source>
</evidence>
<name>A0A8S3R917_MYTED</name>
<dbReference type="GO" id="GO:0001764">
    <property type="term" value="P:neuron migration"/>
    <property type="evidence" value="ECO:0007669"/>
    <property type="project" value="TreeGrafter"/>
</dbReference>
<organism evidence="12 13">
    <name type="scientific">Mytilus edulis</name>
    <name type="common">Blue mussel</name>
    <dbReference type="NCBI Taxonomy" id="6550"/>
    <lineage>
        <taxon>Eukaryota</taxon>
        <taxon>Metazoa</taxon>
        <taxon>Spiralia</taxon>
        <taxon>Lophotrochozoa</taxon>
        <taxon>Mollusca</taxon>
        <taxon>Bivalvia</taxon>
        <taxon>Autobranchia</taxon>
        <taxon>Pteriomorphia</taxon>
        <taxon>Mytilida</taxon>
        <taxon>Mytiloidea</taxon>
        <taxon>Mytilidae</taxon>
        <taxon>Mytilinae</taxon>
        <taxon>Mytilus</taxon>
    </lineage>
</organism>
<evidence type="ECO:0000313" key="12">
    <source>
        <dbReference type="EMBL" id="CAG2204324.1"/>
    </source>
</evidence>
<evidence type="ECO:0000259" key="10">
    <source>
        <dbReference type="SMART" id="SM00089"/>
    </source>
</evidence>
<comment type="subcellular location">
    <subcellularLocation>
        <location evidence="1">Cell membrane</location>
    </subcellularLocation>
</comment>
<dbReference type="Gene3D" id="2.60.40.10">
    <property type="entry name" value="Immunoglobulins"/>
    <property type="match status" value="5"/>
</dbReference>
<gene>
    <name evidence="12" type="ORF">MEDL_18799</name>
</gene>
<keyword evidence="7" id="KW-0325">Glycoprotein</keyword>
<dbReference type="PANTHER" id="PTHR46182:SF2">
    <property type="entry name" value="FI19480P1"/>
    <property type="match status" value="1"/>
</dbReference>
<dbReference type="Proteomes" id="UP000683360">
    <property type="component" value="Unassembled WGS sequence"/>
</dbReference>
<dbReference type="InterPro" id="IPR022409">
    <property type="entry name" value="PKD/Chitinase_dom"/>
</dbReference>
<evidence type="ECO:0000256" key="5">
    <source>
        <dbReference type="ARBA" id="ARBA00022989"/>
    </source>
</evidence>
<dbReference type="SMART" id="SM00181">
    <property type="entry name" value="EGF"/>
    <property type="match status" value="6"/>
</dbReference>
<feature type="region of interest" description="Disordered" evidence="8">
    <location>
        <begin position="824"/>
        <end position="848"/>
    </location>
</feature>
<evidence type="ECO:0000256" key="1">
    <source>
        <dbReference type="ARBA" id="ARBA00004236"/>
    </source>
</evidence>
<dbReference type="FunFam" id="2.60.40.10:FF:000061">
    <property type="entry name" value="Dyslexia-associated protein KIAA0319 homolog"/>
    <property type="match status" value="2"/>
</dbReference>
<dbReference type="GO" id="GO:0005886">
    <property type="term" value="C:plasma membrane"/>
    <property type="evidence" value="ECO:0007669"/>
    <property type="project" value="UniProtKB-SubCell"/>
</dbReference>
<evidence type="ECO:0000256" key="7">
    <source>
        <dbReference type="ARBA" id="ARBA00023180"/>
    </source>
</evidence>
<keyword evidence="2" id="KW-1003">Cell membrane</keyword>
<feature type="domain" description="PKD/Chitinase" evidence="10">
    <location>
        <begin position="944"/>
        <end position="1035"/>
    </location>
</feature>
<feature type="compositionally biased region" description="Basic and acidic residues" evidence="8">
    <location>
        <begin position="824"/>
        <end position="847"/>
    </location>
</feature>
<evidence type="ECO:0000256" key="3">
    <source>
        <dbReference type="ARBA" id="ARBA00022692"/>
    </source>
</evidence>
<dbReference type="GO" id="GO:0031410">
    <property type="term" value="C:cytoplasmic vesicle"/>
    <property type="evidence" value="ECO:0007669"/>
    <property type="project" value="TreeGrafter"/>
</dbReference>
<keyword evidence="4" id="KW-0677">Repeat</keyword>
<dbReference type="EMBL" id="CAJPWZ010000944">
    <property type="protein sequence ID" value="CAG2204324.1"/>
    <property type="molecule type" value="Genomic_DNA"/>
</dbReference>
<keyword evidence="3 9" id="KW-0812">Transmembrane</keyword>
<dbReference type="FunFam" id="2.60.40.10:FF:000257">
    <property type="entry name" value="Dyslexia-associated protein KIAA0319-like"/>
    <property type="match status" value="1"/>
</dbReference>
<feature type="domain" description="EGF-like" evidence="11">
    <location>
        <begin position="386"/>
        <end position="429"/>
    </location>
</feature>
<evidence type="ECO:0000313" key="13">
    <source>
        <dbReference type="Proteomes" id="UP000683360"/>
    </source>
</evidence>
<feature type="transmembrane region" description="Helical" evidence="9">
    <location>
        <begin position="1187"/>
        <end position="1212"/>
    </location>
</feature>
<keyword evidence="6 9" id="KW-0472">Membrane</keyword>
<dbReference type="SUPFAM" id="SSF49299">
    <property type="entry name" value="PKD domain"/>
    <property type="match status" value="3"/>
</dbReference>
<feature type="domain" description="EGF-like" evidence="11">
    <location>
        <begin position="261"/>
        <end position="304"/>
    </location>
</feature>
<feature type="domain" description="EGF-like" evidence="11">
    <location>
        <begin position="200"/>
        <end position="242"/>
    </location>
</feature>
<dbReference type="FunFam" id="2.60.40.10:FF:000258">
    <property type="entry name" value="Dyslexia-associated protein KIAA0319 homolog"/>
    <property type="match status" value="1"/>
</dbReference>
<reference evidence="12" key="1">
    <citation type="submission" date="2021-03" db="EMBL/GenBank/DDBJ databases">
        <authorList>
            <person name="Bekaert M."/>
        </authorList>
    </citation>
    <scope>NUCLEOTIDE SEQUENCE</scope>
</reference>
<dbReference type="InterPro" id="IPR000742">
    <property type="entry name" value="EGF"/>
</dbReference>
<feature type="domain" description="EGF-like" evidence="11">
    <location>
        <begin position="147"/>
        <end position="192"/>
    </location>
</feature>
<protein>
    <submittedName>
        <fullName evidence="12">Dyslexia-associated protein KIAA0319-like protein,Dyslexia-associated protein KIAA0319 homolog,Dyslexia-associated protein KIAA0319</fullName>
    </submittedName>
</protein>
<dbReference type="Pfam" id="PF22352">
    <property type="entry name" value="K319L-like_PKD"/>
    <property type="match status" value="5"/>
</dbReference>
<keyword evidence="5 9" id="KW-1133">Transmembrane helix</keyword>
<feature type="domain" description="PKD/Chitinase" evidence="10">
    <location>
        <begin position="661"/>
        <end position="750"/>
    </location>
</feature>
<evidence type="ECO:0000256" key="2">
    <source>
        <dbReference type="ARBA" id="ARBA00022475"/>
    </source>
</evidence>
<dbReference type="CDD" id="cd00146">
    <property type="entry name" value="PKD"/>
    <property type="match status" value="1"/>
</dbReference>
<dbReference type="InterPro" id="IPR035986">
    <property type="entry name" value="PKD_dom_sf"/>
</dbReference>
<evidence type="ECO:0000259" key="11">
    <source>
        <dbReference type="SMART" id="SM00181"/>
    </source>
</evidence>
<evidence type="ECO:0000256" key="8">
    <source>
        <dbReference type="SAM" id="MobiDB-lite"/>
    </source>
</evidence>
<dbReference type="SMART" id="SM00089">
    <property type="entry name" value="PKD"/>
    <property type="match status" value="3"/>
</dbReference>
<sequence length="1296" mass="143169">MCYGERINRTPCYTVVSVTIYLLLSGVLSVDICRKDTSTEELTSALHQGALPVGQFQAGNFSKDTKATKLSTCILSCCNQDNCDAVFFFHNPKIDSVTCYLIQCNKTYSGSCDPGPKDAATNKTYFVNVRDVVYSQGGSTPAQREGSCNILSEKSGCEEHEVCRLKATASSYETECVCIKGYKFDEDQKICVQEKKTNKICDPSKSECGDHEECYAPSNLSPHVGICVCNKGYEKNDEGVCTSVIPTSSPVHNHHKSKVHHCEYGLRRQCDHHQECYIPKHSHSRTGICRCEKGYQFDSDNKCVSIVTTTEANIESHKSIHCEYGLRNQCDSKEECFIPETSHSRTGICVCIHGYERNDNFTCVDVSFGLDNTTDASFIPDNNQTQCEYGLHDQCDSNEECFIPDNSHSRMGVCICIDGFERGDNYTCVNVSIGDLDITASKRNKSTNSPTTLLLLPTTTIKVTPLTVSAGKDKVIQLPINEVTLNAYVISKDEEEKKFDYEWSITSMPDGGEIGTMVGKNTDTLKLSKLIEGLYTFTIHVRGPHQSGEAFVNVTVLKAARQNTPPVAVIKPMNQEVKLPNSAILDGSDSKDDDKIVKYHWEEKSGPLQGQQLQDDTAMLTLKDLAPGVYMFELTVTDSDGASNSTVANVTVIKETDYPPKANAGSDVIIHLPQNSVILNGNLSTDDKGIEEYEWIKAADDKLTADMTGVRTEFLHLSNLQEGDYTFTLKVTDAAKQTSSAEVHVFVKPDVNHPPKADAGDVNHPQKADAGGTKTIYLGFVIISDVNHPPKADAGDVNHPPKADAGGTKTISLVVIISDVNHPPKADAGDVNHPPKADAGDVNHPPKADAGGTKTIYLPLDGIVLDASNSTDDKGITQYNWEQIPGVGGSKLDIKDPKAAVTKATGEVKVGKYIFVLTVKDVEGTSSVINHVINVKEHPNSKPVANAGEDQILMLPIDIVKLDGSKSSDDKGIVKYSWTRDPTSLAAGDPLNGSDHKAVLQLVNMVSGRYTFKLTVLDAEGLSSSDSASVLIRENPHQEDMIELDIDTDIRQFTEKDKENLQSQLLLMLPKKSDSVKTEVVLDHLEEETSSSLMKVYFHVEDEYRDAVEIRNGMETKKLLSEKLRSAGNQILSYQVINLDTIICQNNCSGHGHCGKKNRNCICDAFWMENFLKTLILHDESNCDWSILYFVIVSFLIVVAITAIVWGFICWCKNRRCRFRWRTKKRHRYSLLKDSEYKDEIKLLPKGKPQNSSVMISESDFSSEEETLFVNHKKNGFVKKPPNGISKQHLKNKLKA</sequence>
<feature type="domain" description="EGF-like" evidence="11">
    <location>
        <begin position="321"/>
        <end position="364"/>
    </location>
</feature>
<comment type="caution">
    <text evidence="12">The sequence shown here is derived from an EMBL/GenBank/DDBJ whole genome shotgun (WGS) entry which is preliminary data.</text>
</comment>
<keyword evidence="13" id="KW-1185">Reference proteome</keyword>
<proteinExistence type="predicted"/>
<accession>A0A8S3R917</accession>
<dbReference type="InterPro" id="IPR029865">
    <property type="entry name" value="KIAA0319-like"/>
</dbReference>
<dbReference type="PANTHER" id="PTHR46182">
    <property type="entry name" value="FI19480P1"/>
    <property type="match status" value="1"/>
</dbReference>
<evidence type="ECO:0000256" key="9">
    <source>
        <dbReference type="SAM" id="Phobius"/>
    </source>
</evidence>